<name>A0A7I8J4Z5_SPIIN</name>
<proteinExistence type="predicted"/>
<reference evidence="1 2" key="1">
    <citation type="submission" date="2019-12" db="EMBL/GenBank/DDBJ databases">
        <authorList>
            <person name="Scholz U."/>
            <person name="Mascher M."/>
            <person name="Fiebig A."/>
        </authorList>
    </citation>
    <scope>NUCLEOTIDE SEQUENCE</scope>
</reference>
<dbReference type="EMBL" id="CACRZD030000009">
    <property type="protein sequence ID" value="CAA6665139.1"/>
    <property type="molecule type" value="Genomic_DNA"/>
</dbReference>
<dbReference type="EMBL" id="LR743596">
    <property type="protein sequence ID" value="CAA2625793.1"/>
    <property type="molecule type" value="Genomic_DNA"/>
</dbReference>
<dbReference type="AlphaFoldDB" id="A0A7I8J4Z5"/>
<dbReference type="Proteomes" id="UP001189122">
    <property type="component" value="Unassembled WGS sequence"/>
</dbReference>
<dbReference type="CDD" id="cd09272">
    <property type="entry name" value="RNase_HI_RT_Ty1"/>
    <property type="match status" value="1"/>
</dbReference>
<organism evidence="1">
    <name type="scientific">Spirodela intermedia</name>
    <name type="common">Intermediate duckweed</name>
    <dbReference type="NCBI Taxonomy" id="51605"/>
    <lineage>
        <taxon>Eukaryota</taxon>
        <taxon>Viridiplantae</taxon>
        <taxon>Streptophyta</taxon>
        <taxon>Embryophyta</taxon>
        <taxon>Tracheophyta</taxon>
        <taxon>Spermatophyta</taxon>
        <taxon>Magnoliopsida</taxon>
        <taxon>Liliopsida</taxon>
        <taxon>Araceae</taxon>
        <taxon>Lemnoideae</taxon>
        <taxon>Spirodela</taxon>
    </lineage>
</organism>
<dbReference type="PANTHER" id="PTHR11439">
    <property type="entry name" value="GAG-POL-RELATED RETROTRANSPOSON"/>
    <property type="match status" value="1"/>
</dbReference>
<evidence type="ECO:0000313" key="1">
    <source>
        <dbReference type="EMBL" id="CAA2625793.1"/>
    </source>
</evidence>
<protein>
    <submittedName>
        <fullName evidence="1">Uncharacterized protein</fullName>
    </submittedName>
</protein>
<sequence length="129" mass="14919">MTNEEISIDHEMYQRLIGQLLYLTYTRPDISYVVSILSQFMHQPKECHLYAAYRVLHYLKGTPKKGFFLKQSGNIEIEMFIDVDYASSMIDQRSTPDHLTFVGDNLVIWSKKQNVVARSSAEAELRALA</sequence>
<accession>A0A7I8J4Z5</accession>
<evidence type="ECO:0000313" key="2">
    <source>
        <dbReference type="Proteomes" id="UP001189122"/>
    </source>
</evidence>
<dbReference type="PANTHER" id="PTHR11439:SF470">
    <property type="entry name" value="CYSTEINE-RICH RLK (RECEPTOR-LIKE PROTEIN KINASE) 8"/>
    <property type="match status" value="1"/>
</dbReference>
<keyword evidence="2" id="KW-1185">Reference proteome</keyword>
<gene>
    <name evidence="1" type="ORF">SI7747_09011528</name>
</gene>